<dbReference type="AlphaFoldDB" id="A0A3N1H4P2"/>
<organism evidence="2 3">
    <name type="scientific">Saccharothrix texasensis</name>
    <dbReference type="NCBI Taxonomy" id="103734"/>
    <lineage>
        <taxon>Bacteria</taxon>
        <taxon>Bacillati</taxon>
        <taxon>Actinomycetota</taxon>
        <taxon>Actinomycetes</taxon>
        <taxon>Pseudonocardiales</taxon>
        <taxon>Pseudonocardiaceae</taxon>
        <taxon>Saccharothrix</taxon>
    </lineage>
</organism>
<comment type="caution">
    <text evidence="2">The sequence shown here is derived from an EMBL/GenBank/DDBJ whole genome shotgun (WGS) entry which is preliminary data.</text>
</comment>
<keyword evidence="1" id="KW-1133">Transmembrane helix</keyword>
<evidence type="ECO:0000256" key="1">
    <source>
        <dbReference type="SAM" id="Phobius"/>
    </source>
</evidence>
<keyword evidence="3" id="KW-1185">Reference proteome</keyword>
<keyword evidence="1" id="KW-0472">Membrane</keyword>
<accession>A0A3N1H4P2</accession>
<evidence type="ECO:0000313" key="2">
    <source>
        <dbReference type="EMBL" id="ROP37376.1"/>
    </source>
</evidence>
<feature type="transmembrane region" description="Helical" evidence="1">
    <location>
        <begin position="46"/>
        <end position="65"/>
    </location>
</feature>
<evidence type="ECO:0000313" key="3">
    <source>
        <dbReference type="Proteomes" id="UP000268727"/>
    </source>
</evidence>
<sequence length="294" mass="32104">MLKRFVQWLDDLLLDEGASAVVKAVVGLMSFAVLLGAVLGNAAVKAGALVAAVLVVLSLGLLLLADRRAMVRDVEKHKDLVSKYSKIVADDRHPSYGIITWEAQVTVEANGDARRQTTIRAKVLDDLRVLRLIEGCGWPQPAKYRRKVRVEVRKLLIGDLPGASLSTTVAWLGDGRLVLMVHLPEPPKIGSEVTIAVEVVWPGMCAPLMRQGEPDTFTVRFATPVVYARYKVALPRGHDAYVEPVGFDEHANGFAVGPAKGEDGRPVYFFEGVDLPEHEKLGMRLQLKGRGDLG</sequence>
<proteinExistence type="predicted"/>
<feature type="transmembrane region" description="Helical" evidence="1">
    <location>
        <begin position="20"/>
        <end position="40"/>
    </location>
</feature>
<name>A0A3N1H4P2_9PSEU</name>
<dbReference type="RefSeq" id="WP_148088783.1">
    <property type="nucleotide sequence ID" value="NZ_RJKM01000001.1"/>
</dbReference>
<protein>
    <submittedName>
        <fullName evidence="2">Uncharacterized protein</fullName>
    </submittedName>
</protein>
<dbReference type="Proteomes" id="UP000268727">
    <property type="component" value="Unassembled WGS sequence"/>
</dbReference>
<dbReference type="EMBL" id="RJKM01000001">
    <property type="protein sequence ID" value="ROP37376.1"/>
    <property type="molecule type" value="Genomic_DNA"/>
</dbReference>
<reference evidence="2 3" key="1">
    <citation type="submission" date="2018-11" db="EMBL/GenBank/DDBJ databases">
        <title>Sequencing the genomes of 1000 actinobacteria strains.</title>
        <authorList>
            <person name="Klenk H.-P."/>
        </authorList>
    </citation>
    <scope>NUCLEOTIDE SEQUENCE [LARGE SCALE GENOMIC DNA]</scope>
    <source>
        <strain evidence="2 3">DSM 44231</strain>
    </source>
</reference>
<dbReference type="OrthoDB" id="3676177at2"/>
<keyword evidence="1" id="KW-0812">Transmembrane</keyword>
<gene>
    <name evidence="2" type="ORF">EDD40_2689</name>
</gene>